<evidence type="ECO:0000259" key="3">
    <source>
        <dbReference type="PROSITE" id="PS51459"/>
    </source>
</evidence>
<feature type="active site" evidence="1">
    <location>
        <position position="201"/>
    </location>
</feature>
<dbReference type="InterPro" id="IPR036388">
    <property type="entry name" value="WH-like_DNA-bd_sf"/>
</dbReference>
<evidence type="ECO:0000313" key="5">
    <source>
        <dbReference type="Proteomes" id="UP000058020"/>
    </source>
</evidence>
<dbReference type="GO" id="GO:0005524">
    <property type="term" value="F:ATP binding"/>
    <property type="evidence" value="ECO:0007669"/>
    <property type="project" value="UniProtKB-KW"/>
</dbReference>
<evidence type="ECO:0000313" key="4">
    <source>
        <dbReference type="EMBL" id="ALE51936.1"/>
    </source>
</evidence>
<dbReference type="SUPFAM" id="SSF140931">
    <property type="entry name" value="Fic-like"/>
    <property type="match status" value="1"/>
</dbReference>
<dbReference type="Gene3D" id="1.10.3290.10">
    <property type="entry name" value="Fido-like domain"/>
    <property type="match status" value="1"/>
</dbReference>
<reference evidence="4 5" key="1">
    <citation type="journal article" date="2015" name="Genome Announc.">
        <title>Genome Sequence of 'Candidatus Thioglobus autotrophica' Strain EF1, a Chemoautotroph from the SUP05 Clade of Marine Gammaproteobacteria.</title>
        <authorList>
            <person name="Shah V."/>
            <person name="Morris R.M."/>
        </authorList>
    </citation>
    <scope>NUCLEOTIDE SEQUENCE [LARGE SCALE GENOMIC DNA]</scope>
    <source>
        <strain evidence="4 5">EF1</strain>
    </source>
</reference>
<name>A0A0M5LKM1_9GAMM</name>
<keyword evidence="2" id="KW-0067">ATP-binding</keyword>
<dbReference type="Pfam" id="PF13776">
    <property type="entry name" value="DUF4172"/>
    <property type="match status" value="1"/>
</dbReference>
<dbReference type="PROSITE" id="PS51459">
    <property type="entry name" value="FIDO"/>
    <property type="match status" value="1"/>
</dbReference>
<dbReference type="InterPro" id="IPR040198">
    <property type="entry name" value="Fido_containing"/>
</dbReference>
<dbReference type="KEGG" id="tho:SP60_00940"/>
<dbReference type="EMBL" id="CP010552">
    <property type="protein sequence ID" value="ALE51936.1"/>
    <property type="molecule type" value="Genomic_DNA"/>
</dbReference>
<dbReference type="PANTHER" id="PTHR13504">
    <property type="entry name" value="FIDO DOMAIN-CONTAINING PROTEIN DDB_G0283145"/>
    <property type="match status" value="1"/>
</dbReference>
<gene>
    <name evidence="4" type="ORF">SP60_00940</name>
</gene>
<dbReference type="OrthoDB" id="9807853at2"/>
<dbReference type="Gene3D" id="1.10.10.10">
    <property type="entry name" value="Winged helix-like DNA-binding domain superfamily/Winged helix DNA-binding domain"/>
    <property type="match status" value="1"/>
</dbReference>
<dbReference type="AlphaFoldDB" id="A0A0M5LKM1"/>
<feature type="domain" description="Fido" evidence="3">
    <location>
        <begin position="111"/>
        <end position="266"/>
    </location>
</feature>
<dbReference type="InterPro" id="IPR036597">
    <property type="entry name" value="Fido-like_dom_sf"/>
</dbReference>
<dbReference type="InterPro" id="IPR003812">
    <property type="entry name" value="Fido"/>
</dbReference>
<dbReference type="Proteomes" id="UP000058020">
    <property type="component" value="Chromosome"/>
</dbReference>
<dbReference type="PATRIC" id="fig|1705394.5.peg.186"/>
<feature type="binding site" evidence="2">
    <location>
        <begin position="243"/>
        <end position="244"/>
    </location>
    <ligand>
        <name>ATP</name>
        <dbReference type="ChEBI" id="CHEBI:30616"/>
    </ligand>
</feature>
<organism evidence="4 5">
    <name type="scientific">Candidatus Thioglobus autotrophicus</name>
    <dbReference type="NCBI Taxonomy" id="1705394"/>
    <lineage>
        <taxon>Bacteria</taxon>
        <taxon>Pseudomonadati</taxon>
        <taxon>Pseudomonadota</taxon>
        <taxon>Gammaproteobacteria</taxon>
        <taxon>Candidatus Pseudothioglobaceae</taxon>
        <taxon>Candidatus Thioglobus</taxon>
    </lineage>
</organism>
<evidence type="ECO:0000256" key="2">
    <source>
        <dbReference type="PIRSR" id="PIRSR640198-2"/>
    </source>
</evidence>
<accession>A0A0M5LKM1</accession>
<dbReference type="RefSeq" id="WP_053950859.1">
    <property type="nucleotide sequence ID" value="NZ_CP010552.1"/>
</dbReference>
<feature type="binding site" evidence="2">
    <location>
        <begin position="205"/>
        <end position="212"/>
    </location>
    <ligand>
        <name>ATP</name>
        <dbReference type="ChEBI" id="CHEBI:30616"/>
    </ligand>
</feature>
<keyword evidence="5" id="KW-1185">Reference proteome</keyword>
<protein>
    <submittedName>
        <fullName evidence="4">Filamentation induced by cAMP protein Fic</fullName>
    </submittedName>
</protein>
<evidence type="ECO:0000256" key="1">
    <source>
        <dbReference type="PIRSR" id="PIRSR640198-1"/>
    </source>
</evidence>
<dbReference type="InterPro" id="IPR025230">
    <property type="entry name" value="DUF4172"/>
</dbReference>
<sequence length="363" mass="41670">MWIWQQGNWPNFEYDAEIVMSALSEVISHVSPLMLLANELDQDKKLALESKSLLDEALSSAKIEGEILDRDSVRSSIANRLGIGKVGQISRNSEAFIDVLLESIRSSSNTLTENDLFKWHGMMFLDKPILDDLIIGNYRNTQMRVISGRFGKEQIHFEAPCLDRQCINDEMNVFLNWLQSDNINSGYIKAAIAKFYFVTIHPFDDGNGRFSRMIAERCLADAENTDIRLYSLSTEIEKNKKQYYEVLEKCQKGELDITQWIVWFLEQVSLAAQSSMHKLNKIRSTTLFWDRYRHISMNDRQIKLVGRLLETEDFNDGISRKKYKNLVSATDITAARDLIDLASKGILKSTGGGRSTKYHIVEF</sequence>
<keyword evidence="2" id="KW-0547">Nucleotide-binding</keyword>
<proteinExistence type="predicted"/>
<dbReference type="Pfam" id="PF02661">
    <property type="entry name" value="Fic"/>
    <property type="match status" value="1"/>
</dbReference>
<dbReference type="PANTHER" id="PTHR13504:SF33">
    <property type="entry name" value="FIC FAMILY PROTEIN"/>
    <property type="match status" value="1"/>
</dbReference>